<feature type="compositionally biased region" description="Acidic residues" evidence="7">
    <location>
        <begin position="688"/>
        <end position="704"/>
    </location>
</feature>
<reference evidence="10" key="1">
    <citation type="submission" date="2021-02" db="EMBL/GenBank/DDBJ databases">
        <title>Comparative genomics reveals that relaxation of natural selection precedes convergent phenotypic evolution of cavefish.</title>
        <authorList>
            <person name="Peng Z."/>
        </authorList>
    </citation>
    <scope>NUCLEOTIDE SEQUENCE</scope>
    <source>
        <tissue evidence="10">Muscle</tissue>
    </source>
</reference>
<accession>A0A9W7TLW5</accession>
<evidence type="ECO:0000256" key="1">
    <source>
        <dbReference type="ARBA" id="ARBA00004123"/>
    </source>
</evidence>
<feature type="compositionally biased region" description="Basic and acidic residues" evidence="7">
    <location>
        <begin position="2103"/>
        <end position="2121"/>
    </location>
</feature>
<feature type="compositionally biased region" description="Basic and acidic residues" evidence="7">
    <location>
        <begin position="1612"/>
        <end position="1621"/>
    </location>
</feature>
<dbReference type="SMART" id="SM00451">
    <property type="entry name" value="ZnF_U1"/>
    <property type="match status" value="4"/>
</dbReference>
<feature type="region of interest" description="Disordered" evidence="7">
    <location>
        <begin position="35"/>
        <end position="70"/>
    </location>
</feature>
<feature type="domain" description="RRM" evidence="8">
    <location>
        <begin position="2563"/>
        <end position="2639"/>
    </location>
</feature>
<feature type="region of interest" description="Disordered" evidence="7">
    <location>
        <begin position="1888"/>
        <end position="2318"/>
    </location>
</feature>
<feature type="region of interest" description="Disordered" evidence="7">
    <location>
        <begin position="1405"/>
        <end position="1456"/>
    </location>
</feature>
<keyword evidence="6" id="KW-0694">RNA-binding</keyword>
<dbReference type="Gene3D" id="3.30.70.330">
    <property type="match status" value="8"/>
</dbReference>
<dbReference type="Pfam" id="PF13893">
    <property type="entry name" value="RRM_5"/>
    <property type="match status" value="2"/>
</dbReference>
<feature type="compositionally biased region" description="Basic and acidic residues" evidence="7">
    <location>
        <begin position="1033"/>
        <end position="1048"/>
    </location>
</feature>
<feature type="compositionally biased region" description="Acidic residues" evidence="7">
    <location>
        <begin position="2502"/>
        <end position="2512"/>
    </location>
</feature>
<feature type="domain" description="Matrin-type" evidence="9">
    <location>
        <begin position="1076"/>
        <end position="1107"/>
    </location>
</feature>
<feature type="compositionally biased region" description="Basic and acidic residues" evidence="7">
    <location>
        <begin position="1672"/>
        <end position="1694"/>
    </location>
</feature>
<dbReference type="SMART" id="SM00360">
    <property type="entry name" value="RRM"/>
    <property type="match status" value="6"/>
</dbReference>
<evidence type="ECO:0000256" key="5">
    <source>
        <dbReference type="ARBA" id="ARBA00023242"/>
    </source>
</evidence>
<feature type="domain" description="RRM" evidence="8">
    <location>
        <begin position="840"/>
        <end position="915"/>
    </location>
</feature>
<dbReference type="GO" id="GO:0003723">
    <property type="term" value="F:RNA binding"/>
    <property type="evidence" value="ECO:0007669"/>
    <property type="project" value="UniProtKB-UniRule"/>
</dbReference>
<feature type="compositionally biased region" description="Basic and acidic residues" evidence="7">
    <location>
        <begin position="1008"/>
        <end position="1022"/>
    </location>
</feature>
<feature type="region of interest" description="Disordered" evidence="7">
    <location>
        <begin position="117"/>
        <end position="202"/>
    </location>
</feature>
<dbReference type="PROSITE" id="PS50102">
    <property type="entry name" value="RRM"/>
    <property type="match status" value="3"/>
</dbReference>
<feature type="compositionally biased region" description="Acidic residues" evidence="7">
    <location>
        <begin position="2003"/>
        <end position="2030"/>
    </location>
</feature>
<evidence type="ECO:0000259" key="9">
    <source>
        <dbReference type="PROSITE" id="PS50171"/>
    </source>
</evidence>
<feature type="compositionally biased region" description="Low complexity" evidence="7">
    <location>
        <begin position="146"/>
        <end position="165"/>
    </location>
</feature>
<keyword evidence="11" id="KW-1185">Reference proteome</keyword>
<proteinExistence type="predicted"/>
<gene>
    <name evidence="10" type="ORF">IRJ41_008378</name>
</gene>
<dbReference type="InterPro" id="IPR000690">
    <property type="entry name" value="Matrin/U1-C_Znf_C2H2"/>
</dbReference>
<feature type="region of interest" description="Disordered" evidence="7">
    <location>
        <begin position="1233"/>
        <end position="1257"/>
    </location>
</feature>
<feature type="compositionally biased region" description="Basic and acidic residues" evidence="7">
    <location>
        <begin position="930"/>
        <end position="943"/>
    </location>
</feature>
<dbReference type="InterPro" id="IPR035979">
    <property type="entry name" value="RBD_domain_sf"/>
</dbReference>
<dbReference type="GO" id="GO:0008270">
    <property type="term" value="F:zinc ion binding"/>
    <property type="evidence" value="ECO:0007669"/>
    <property type="project" value="UniProtKB-KW"/>
</dbReference>
<name>A0A9W7TLW5_TRIRA</name>
<dbReference type="InterPro" id="IPR000504">
    <property type="entry name" value="RRM_dom"/>
</dbReference>
<evidence type="ECO:0000256" key="7">
    <source>
        <dbReference type="SAM" id="MobiDB-lite"/>
    </source>
</evidence>
<feature type="compositionally biased region" description="Polar residues" evidence="7">
    <location>
        <begin position="1556"/>
        <end position="1599"/>
    </location>
</feature>
<evidence type="ECO:0000256" key="6">
    <source>
        <dbReference type="PROSITE-ProRule" id="PRU00176"/>
    </source>
</evidence>
<feature type="compositionally biased region" description="Basic and acidic residues" evidence="7">
    <location>
        <begin position="1975"/>
        <end position="1985"/>
    </location>
</feature>
<feature type="compositionally biased region" description="Acidic residues" evidence="7">
    <location>
        <begin position="630"/>
        <end position="654"/>
    </location>
</feature>
<feature type="region of interest" description="Disordered" evidence="7">
    <location>
        <begin position="1556"/>
        <end position="1621"/>
    </location>
</feature>
<feature type="region of interest" description="Disordered" evidence="7">
    <location>
        <begin position="1275"/>
        <end position="1302"/>
    </location>
</feature>
<feature type="region of interest" description="Disordered" evidence="7">
    <location>
        <begin position="917"/>
        <end position="1048"/>
    </location>
</feature>
<feature type="compositionally biased region" description="Acidic residues" evidence="7">
    <location>
        <begin position="579"/>
        <end position="611"/>
    </location>
</feature>
<feature type="domain" description="RRM" evidence="8">
    <location>
        <begin position="443"/>
        <end position="516"/>
    </location>
</feature>
<feature type="region of interest" description="Disordered" evidence="7">
    <location>
        <begin position="2502"/>
        <end position="2529"/>
    </location>
</feature>
<keyword evidence="4" id="KW-0862">Zinc</keyword>
<feature type="compositionally biased region" description="Low complexity" evidence="7">
    <location>
        <begin position="946"/>
        <end position="955"/>
    </location>
</feature>
<feature type="compositionally biased region" description="Basic and acidic residues" evidence="7">
    <location>
        <begin position="2130"/>
        <end position="2149"/>
    </location>
</feature>
<dbReference type="EMBL" id="JAFHDT010000013">
    <property type="protein sequence ID" value="KAI7801355.1"/>
    <property type="molecule type" value="Genomic_DNA"/>
</dbReference>
<feature type="region of interest" description="Disordered" evidence="7">
    <location>
        <begin position="1330"/>
        <end position="1390"/>
    </location>
</feature>
<feature type="compositionally biased region" description="Basic and acidic residues" evidence="7">
    <location>
        <begin position="2290"/>
        <end position="2309"/>
    </location>
</feature>
<dbReference type="PROSITE" id="PS50171">
    <property type="entry name" value="ZF_MATRIN"/>
    <property type="match status" value="1"/>
</dbReference>
<feature type="compositionally biased region" description="Acidic residues" evidence="7">
    <location>
        <begin position="713"/>
        <end position="734"/>
    </location>
</feature>
<feature type="compositionally biased region" description="Basic residues" evidence="7">
    <location>
        <begin position="1899"/>
        <end position="1914"/>
    </location>
</feature>
<feature type="compositionally biased region" description="Polar residues" evidence="7">
    <location>
        <begin position="1366"/>
        <end position="1381"/>
    </location>
</feature>
<organism evidence="10 11">
    <name type="scientific">Triplophysa rosa</name>
    <name type="common">Cave loach</name>
    <dbReference type="NCBI Taxonomy" id="992332"/>
    <lineage>
        <taxon>Eukaryota</taxon>
        <taxon>Metazoa</taxon>
        <taxon>Chordata</taxon>
        <taxon>Craniata</taxon>
        <taxon>Vertebrata</taxon>
        <taxon>Euteleostomi</taxon>
        <taxon>Actinopterygii</taxon>
        <taxon>Neopterygii</taxon>
        <taxon>Teleostei</taxon>
        <taxon>Ostariophysi</taxon>
        <taxon>Cypriniformes</taxon>
        <taxon>Nemacheilidae</taxon>
        <taxon>Triplophysa</taxon>
    </lineage>
</organism>
<keyword evidence="2" id="KW-0479">Metal-binding</keyword>
<evidence type="ECO:0000313" key="11">
    <source>
        <dbReference type="Proteomes" id="UP001059041"/>
    </source>
</evidence>
<feature type="compositionally biased region" description="Basic and acidic residues" evidence="7">
    <location>
        <begin position="956"/>
        <end position="982"/>
    </location>
</feature>
<feature type="region of interest" description="Disordered" evidence="7">
    <location>
        <begin position="2445"/>
        <end position="2472"/>
    </location>
</feature>
<dbReference type="SUPFAM" id="SSF54928">
    <property type="entry name" value="RNA-binding domain, RBD"/>
    <property type="match status" value="8"/>
</dbReference>
<keyword evidence="5" id="KW-0539">Nucleus</keyword>
<keyword evidence="3" id="KW-0863">Zinc-finger</keyword>
<dbReference type="PANTHER" id="PTHR15592">
    <property type="entry name" value="MATRIN 3/NUCLEAR PROTEIN 220-RELATED"/>
    <property type="match status" value="1"/>
</dbReference>
<feature type="compositionally biased region" description="Low complexity" evidence="7">
    <location>
        <begin position="1696"/>
        <end position="1718"/>
    </location>
</feature>
<feature type="compositionally biased region" description="Low complexity" evidence="7">
    <location>
        <begin position="537"/>
        <end position="546"/>
    </location>
</feature>
<evidence type="ECO:0000256" key="2">
    <source>
        <dbReference type="ARBA" id="ARBA00022723"/>
    </source>
</evidence>
<feature type="compositionally biased region" description="Low complexity" evidence="7">
    <location>
        <begin position="1238"/>
        <end position="1252"/>
    </location>
</feature>
<dbReference type="Proteomes" id="UP001059041">
    <property type="component" value="Linkage Group LG13"/>
</dbReference>
<dbReference type="InterPro" id="IPR012677">
    <property type="entry name" value="Nucleotide-bd_a/b_plait_sf"/>
</dbReference>
<sequence length="2755" mass="307377">MSQKLTSDGAQKGFAVGRGLLAAAETLNFSMGEMHSDHYGSSSQSHSSMASLVGGEGKDHDSQLSRRSGSHISNTMKLFASLGLSPTDLDALAQVPEENISVETLPHLIMQLKNRKMETGRRMPSDLSIRSSETSYRGDREDWSDMQGGRMERSGGQSQSRSQGEFGYSSMRDSSGRGYDMLDYGSSGTKDRQYSELSSDSYRGLGMSTTSASDDMFMQRRMGTPSQGKVQDFLGVMPLMFPHVCALCDFDVHSTMEWTQHTTGIRHSENRRLLLQMYPDWDPHMPSSRMSTSISLNTKNRSDGLLGAAPVGVGLQRTGMSSNWGSNTTVGMNSKTTSYSTAPKIRSRVVVAKYERKPLSSNSLFALAKPFGTIREHLVLKNKAFLEMQTHEEALAMANHYQRKPAILHGKEIQIYLSKELLVIEKSGKPDRDTRPAKVPDSPVVFFSNLPQGNDKKMELLTIARRFGIVEKHLFLNDEAFVQMSNPEDAEMLVKYYTLHPLTINRRSIRLNISTKYKTLRIPQGRGGQGGEEPTRRTSSSTGTSRSGDKSSSKSQRSSSSKARESSPEKEEDSKQEGEPEVQGDGSGDEEADVMEARDGDEEALDEEPDDAILSGDPEETSKQSPDPDTNVEQEDSEDKQDADDTDILEDQENTEEKQKEAQTEETALSEAEQEEENADELPKESEEQNDEQAEDEVPEEDDTHQESHGEIDFPENLDEFVTLDELAEEEDSERQDSKSRAKNPSGSTKDDGGLRVVNVVGFKRGFGYLDEILALAKPFGTVVRHLVLDVRPEAFLQLANEQEARAMAGFYSGNVMPSVCGKPVKVYHSQSYPTIQSGRVIYIGNIPQFKASDAAILKIAEPFGKIRRYFLNRLRNECFIEMERGEDAEKMAVAYRENQPKFEGKRLLVYVSRKYKQLKHGHRPPSPESEEKRPSKRERPEEAEAQSSSSTKSTTKQDEEPSPKKVKVEKPEEVKKQDVKESQSVSLVTDPEMNKEPEEEQISETPEVQKMETEPETKEEAVVTPPVAVSEKSLETEEKANTSAAPEKKLETSLATLGPHDPNVPVGVEFVKMGYYCRVCFLFYSNEETAKKVHCCSQAHYDKLKVRNSQYCTSCCSWQCLTAWDMSYNNPYRKPQDDFTTSQDMYPDSQRTYHRESGAYRSRVGTTSPEQIYSALSLTSEELSSIPPGKALSFLQSCGLDAGDLKTLAELPEHLISAEKLPELLGEIKNKKAANMSSSRSSTLQHGSSSHSWEDRRYTEPVEYSLDLPVHQSYSHHQEQAQTLDDQWGNAQPASSSAHTYTTSESNFVVEYNHLKDKDTYFDKAPYATESSRQKTAAVSQSYSNYSRDDSQPAYLSSIDVGRPSQLSSRDVGQSSNLSSRDVGKPSYVSSKDFGQPLYLSSRDVGQSSHLSSRDVGKPSYLSSKDVGQPSYLSSKDVGQPSYLSSKDVGRPSYLSSRDVVQPSYLASKNVGQPSYLVNKNVGQPSYLASKNVGQPSYLASKNVGQPSYLASKNVGQPSYLASKNVGQPSYLASKNVGQPLPLIPNLFSRSVGQLSNLSSRDGGQSSFISNRDASRSPHQTSRKSQPSHLSGRNVGQSSHHRKTGVHKVPTRKEASDFHGRTPPVFPYACVLCEITVLSNKDWSVHINGPQHANSQLSLVERYPEWDQKIHSARRNESVPEKPLSRTTQERGETSSSRNGSSSSRSGLSGSKSSNNLNKTEVNEKCKMVCVKFEVDEVNEAYLKQLLGQFGAIVKLTMFSRMAFVEMGSTDQAGDVVKYFLQNPLKVKGKLLEFSLSSLSSCSMIQTSCVVSFMPLPAGEGVSSELIAIAKRFGSVKHSLFLPSRGYVEMGSPQEASKLVEHYSTNSLKLKGKTIHVSFSAEYLKLGPEKEEPVPRSSNRRRRSLSLQRRSHSSRRDSPSPKRRSSVETSRSRRSSDPRKRRRSKEKSGRDHLSRSRSRKSPSKDQSKQTAESAEEKTEDKIDQSDTLCDDSDLEGVAVIADDCEELNSEDEEYIEIDQEDDQEDDEDQGSSVALDEQDESEDMQDVKESDDIATDVDTTKSESVLKDTIADESSECKDAKELQENQEATKEETVEGTDGSLECKEAQELQENQEIKQEESVESTDGSLECKEAQELREQKEIKKEESVGSTDGSLECKEAQELREQKEIKKEESVGSTDGSLECKEAEELQENQGIQKDKSVDISDGSTEEDKEPQQNQQATKDDTVESTDGSLECKEAQELQESQEATKEETMEIADGSMESREVQELQESPEVQKDETVEISDVPSECKEPEELQQHKEVQKDNTDAMEQEASDVPVNLDSCITLDKFKEEMTEKGDAEEIATPSTGEEYGRVLEVKGFPPAKKYNEDDLLNIGKKCGEVAGCCLVRNHRKVEKALIEMVNATDASKLEAESKRQSFKLGGKVLRITVSTKYTHIKKRVSVESDSEKADGETHVEEKNEEVVHGEEKNEEVMDVEEKNEEVMDVEEKNEEVIDVEEKNEEVMDVEEKNEEASYSSTPCEEISGMPAETQTSEECAEAQKETNLDTIMQTSSDEEEDYGKVLRIRNLPFTDEYTDADFVGIAERYGKVRHHWLFRPDHMGLIEMEHASDAQKVVAAANNNEISIAGKHPKIKVSLKHSHLNKRYFQHGSINGSLQTPADMENEKDESKTPNLNDNEGVNLEDEKLVDRAEKMIEDSLLDDAVGTEFVRPVVGYFCSLCNAIYASEEEAKNQHCRTVLHHQKHKERMEQNGST</sequence>
<dbReference type="GO" id="GO:0005634">
    <property type="term" value="C:nucleus"/>
    <property type="evidence" value="ECO:0007669"/>
    <property type="project" value="UniProtKB-SubCell"/>
</dbReference>
<evidence type="ECO:0000259" key="8">
    <source>
        <dbReference type="PROSITE" id="PS50102"/>
    </source>
</evidence>
<protein>
    <submittedName>
        <fullName evidence="10">Matrin-3-like</fullName>
    </submittedName>
</protein>
<evidence type="ECO:0000256" key="4">
    <source>
        <dbReference type="ARBA" id="ARBA00022833"/>
    </source>
</evidence>
<comment type="subcellular location">
    <subcellularLocation>
        <location evidence="1">Nucleus</location>
    </subcellularLocation>
</comment>
<feature type="region of interest" description="Disordered" evidence="7">
    <location>
        <begin position="2652"/>
        <end position="2680"/>
    </location>
</feature>
<feature type="compositionally biased region" description="Low complexity" evidence="7">
    <location>
        <begin position="39"/>
        <end position="51"/>
    </location>
</feature>
<comment type="caution">
    <text evidence="10">The sequence shown here is derived from an EMBL/GenBank/DDBJ whole genome shotgun (WGS) entry which is preliminary data.</text>
</comment>
<feature type="region of interest" description="Disordered" evidence="7">
    <location>
        <begin position="520"/>
        <end position="754"/>
    </location>
</feature>
<evidence type="ECO:0000313" key="10">
    <source>
        <dbReference type="EMBL" id="KAI7801355.1"/>
    </source>
</evidence>
<feature type="region of interest" description="Disordered" evidence="7">
    <location>
        <begin position="1672"/>
        <end position="1718"/>
    </location>
</feature>
<feature type="compositionally biased region" description="Basic and acidic residues" evidence="7">
    <location>
        <begin position="2059"/>
        <end position="2095"/>
    </location>
</feature>
<evidence type="ECO:0000256" key="3">
    <source>
        <dbReference type="ARBA" id="ARBA00022771"/>
    </source>
</evidence>
<dbReference type="InterPro" id="IPR003604">
    <property type="entry name" value="Matrin/U1-like-C_Znf_C2H2"/>
</dbReference>
<dbReference type="CDD" id="cd12436">
    <property type="entry name" value="RRM1_2_MATR3_like"/>
    <property type="match status" value="1"/>
</dbReference>
<feature type="compositionally biased region" description="Basic and acidic residues" evidence="7">
    <location>
        <begin position="2157"/>
        <end position="2176"/>
    </location>
</feature>
<feature type="compositionally biased region" description="Polar residues" evidence="7">
    <location>
        <begin position="1330"/>
        <end position="1347"/>
    </location>
</feature>
<feature type="compositionally biased region" description="Basic and acidic residues" evidence="7">
    <location>
        <begin position="562"/>
        <end position="578"/>
    </location>
</feature>
<feature type="compositionally biased region" description="Basic residues" evidence="7">
    <location>
        <begin position="1600"/>
        <end position="1611"/>
    </location>
</feature>